<accession>A0A6A4TWD9</accession>
<dbReference type="EMBL" id="VEVO01000001">
    <property type="protein sequence ID" value="KAF0047474.1"/>
    <property type="molecule type" value="Genomic_DNA"/>
</dbReference>
<reference evidence="4 5" key="1">
    <citation type="submission" date="2019-06" db="EMBL/GenBank/DDBJ databases">
        <title>Draft genomes of female and male turbot (Scophthalmus maximus).</title>
        <authorList>
            <person name="Xu H."/>
            <person name="Xu X.-W."/>
            <person name="Shao C."/>
            <person name="Chen S."/>
        </authorList>
    </citation>
    <scope>NUCLEOTIDE SEQUENCE [LARGE SCALE GENOMIC DNA]</scope>
    <source>
        <strain evidence="4">Ysfricsl-2016a</strain>
        <tissue evidence="4">Blood</tissue>
    </source>
</reference>
<evidence type="ECO:0000313" key="5">
    <source>
        <dbReference type="Proteomes" id="UP000438429"/>
    </source>
</evidence>
<dbReference type="PANTHER" id="PTHR13225">
    <property type="entry name" value="MISEXPRESSION SUPPRESSOR OF RAS 6"/>
    <property type="match status" value="1"/>
</dbReference>
<feature type="transmembrane region" description="Helical" evidence="3">
    <location>
        <begin position="518"/>
        <end position="537"/>
    </location>
</feature>
<comment type="caution">
    <text evidence="4">The sequence shown here is derived from an EMBL/GenBank/DDBJ whole genome shotgun (WGS) entry which is preliminary data.</text>
</comment>
<dbReference type="Pfam" id="PF12640">
    <property type="entry name" value="UPF0489"/>
    <property type="match status" value="1"/>
</dbReference>
<dbReference type="Proteomes" id="UP000438429">
    <property type="component" value="Unassembled WGS sequence"/>
</dbReference>
<organism evidence="4 5">
    <name type="scientific">Scophthalmus maximus</name>
    <name type="common">Turbot</name>
    <name type="synonym">Psetta maxima</name>
    <dbReference type="NCBI Taxonomy" id="52904"/>
    <lineage>
        <taxon>Eukaryota</taxon>
        <taxon>Metazoa</taxon>
        <taxon>Chordata</taxon>
        <taxon>Craniata</taxon>
        <taxon>Vertebrata</taxon>
        <taxon>Euteleostomi</taxon>
        <taxon>Actinopterygii</taxon>
        <taxon>Neopterygii</taxon>
        <taxon>Teleostei</taxon>
        <taxon>Neoteleostei</taxon>
        <taxon>Acanthomorphata</taxon>
        <taxon>Carangaria</taxon>
        <taxon>Pleuronectiformes</taxon>
        <taxon>Pleuronectoidei</taxon>
        <taxon>Scophthalmidae</taxon>
        <taxon>Scophthalmus</taxon>
    </lineage>
</organism>
<feature type="transmembrane region" description="Helical" evidence="3">
    <location>
        <begin position="411"/>
        <end position="433"/>
    </location>
</feature>
<comment type="similarity">
    <text evidence="1">Belongs to the UPF0489 family.</text>
</comment>
<feature type="transmembrane region" description="Helical" evidence="3">
    <location>
        <begin position="332"/>
        <end position="359"/>
    </location>
</feature>
<dbReference type="InterPro" id="IPR024131">
    <property type="entry name" value="UPF0489"/>
</dbReference>
<keyword evidence="3" id="KW-1133">Transmembrane helix</keyword>
<evidence type="ECO:0000256" key="2">
    <source>
        <dbReference type="SAM" id="MobiDB-lite"/>
    </source>
</evidence>
<feature type="transmembrane region" description="Helical" evidence="3">
    <location>
        <begin position="577"/>
        <end position="600"/>
    </location>
</feature>
<feature type="transmembrane region" description="Helical" evidence="3">
    <location>
        <begin position="490"/>
        <end position="512"/>
    </location>
</feature>
<evidence type="ECO:0000313" key="4">
    <source>
        <dbReference type="EMBL" id="KAF0047474.1"/>
    </source>
</evidence>
<dbReference type="AlphaFoldDB" id="A0A6A4TWD9"/>
<keyword evidence="3" id="KW-0472">Membrane</keyword>
<feature type="transmembrane region" description="Helical" evidence="3">
    <location>
        <begin position="439"/>
        <end position="469"/>
    </location>
</feature>
<sequence>MSADTVFDKDKLLSELSIENWIMPMVYAGHVSCVAWLHPYWAQQIAEGEHRMAVGRDASTTTIRVTSKDNYFLSDGLYVCEEQLENSKPLRLSVVKVNPVRAASLTEQTTTEQRFCMKRARTGGASHAQPLATDTLQPAEGSAGQAAEWSSGTGPGDADDGDEGSTSYVVKRISACLSDTEPYILDIDLDFFSCKNPFKELYTQEELDECVSRRTHQLEDLEAAFADLLEDDGEETVTRWASNPGMASLARLVFSLKSRTPSPDYEMVHQAGLTCDSVELPHHISTDEEIDRLVSAVQLILTPLPKPTLVTVSRSPHHCSSATMKELSLSRIVLILLCALVFVVVLVVNALAGAGKGFFHSTTGNVSARYETGITPAGWTFSIWGVIYTWLTLMVLYITSYVFRGSWAQCLLPYAFYFCWLSNMVMNVTWLLLWDRELMLAALVMLILIVISNYSALFFCCFATDYYGLWLQTYHRKDLACLYILLQNGLALYTTWTSIASLINFSLVLHLWGVDSSTAASASLCILFAEVAGWFILENWVLDRWVRNILTVYPVVIVALVGNVFKHFNPADPTPNSVFMVVLLVLACVLLVSRVCTVIWRNKCRPLHSPGSARVMVSPLDSRKFRIFS</sequence>
<gene>
    <name evidence="4" type="ORF">F2P81_001107</name>
</gene>
<feature type="region of interest" description="Disordered" evidence="2">
    <location>
        <begin position="138"/>
        <end position="165"/>
    </location>
</feature>
<feature type="transmembrane region" description="Helical" evidence="3">
    <location>
        <begin position="21"/>
        <end position="42"/>
    </location>
</feature>
<name>A0A6A4TWD9_SCOMX</name>
<feature type="transmembrane region" description="Helical" evidence="3">
    <location>
        <begin position="549"/>
        <end position="565"/>
    </location>
</feature>
<dbReference type="PANTHER" id="PTHR13225:SF3">
    <property type="entry name" value="UPF0489 PROTEIN C5ORF22"/>
    <property type="match status" value="1"/>
</dbReference>
<proteinExistence type="inferred from homology"/>
<protein>
    <submittedName>
        <fullName evidence="4">Uncharacterized protein</fullName>
    </submittedName>
</protein>
<keyword evidence="3" id="KW-0812">Transmembrane</keyword>
<evidence type="ECO:0000256" key="3">
    <source>
        <dbReference type="SAM" id="Phobius"/>
    </source>
</evidence>
<evidence type="ECO:0000256" key="1">
    <source>
        <dbReference type="ARBA" id="ARBA00007099"/>
    </source>
</evidence>
<feature type="transmembrane region" description="Helical" evidence="3">
    <location>
        <begin position="379"/>
        <end position="399"/>
    </location>
</feature>